<evidence type="ECO:0000313" key="4">
    <source>
        <dbReference type="EMBL" id="CAB4686273.1"/>
    </source>
</evidence>
<dbReference type="AlphaFoldDB" id="A0A6J7LP91"/>
<evidence type="ECO:0000313" key="7">
    <source>
        <dbReference type="EMBL" id="CAB5032390.1"/>
    </source>
</evidence>
<dbReference type="SUPFAM" id="SSF53720">
    <property type="entry name" value="ALDH-like"/>
    <property type="match status" value="1"/>
</dbReference>
<sequence>MAVSVLNQRERLGISPGQLFIDGNWVPASGGQTWTHIHPATNEEITTIAVAEAEDVAAAVTAARTAFDSGPWGRMAARERKRILQRVSQLIGEQAEDLAHLQTMDNGVPVSFGAVYQLSGEILADIFDYQAGWVDRISGETLPSYLNNDWFPMTVREPVGVVAAIIPWNAPLMLFGQKVAPALAAGCTVVLKPSEWASLTSIRLAGLLAEAGIPDGVFNLVTGPPEPTGEALITDPRVDKISFTGSRAVGSRMLHAAADRVARVSLELGGKSPNIVFPDVDLDAVAAMAMGMVSMGLSGQGCVCHTRLLVHESIHDPLVERAAAMAAMTTFGDPYDPATTSSALINERQLNKVMGLIASAQEEGAELITGGDRPAGDLASGNFVNPTLFAGVTNQMRIAREEVFGPVLAVIPFRDEAHAIELANDTDYGLGASVHTADSSRAMRVARSIRAGTFGVNGYTVLPNAPFGGFKASGMGREGGHEGIDEFLETKTIMMNLGDSPF</sequence>
<feature type="domain" description="Aldehyde dehydrogenase" evidence="3">
    <location>
        <begin position="25"/>
        <end position="493"/>
    </location>
</feature>
<dbReference type="InterPro" id="IPR016163">
    <property type="entry name" value="Ald_DH_C"/>
</dbReference>
<dbReference type="InterPro" id="IPR016161">
    <property type="entry name" value="Ald_DH/histidinol_DH"/>
</dbReference>
<dbReference type="InterPro" id="IPR029510">
    <property type="entry name" value="Ald_DH_CS_GLU"/>
</dbReference>
<evidence type="ECO:0000256" key="1">
    <source>
        <dbReference type="ARBA" id="ARBA00009986"/>
    </source>
</evidence>
<dbReference type="FunFam" id="3.40.309.10:FF:000012">
    <property type="entry name" value="Betaine aldehyde dehydrogenase"/>
    <property type="match status" value="1"/>
</dbReference>
<evidence type="ECO:0000313" key="8">
    <source>
        <dbReference type="EMBL" id="CAB5060759.1"/>
    </source>
</evidence>
<accession>A0A6J7LP91</accession>
<comment type="similarity">
    <text evidence="1">Belongs to the aldehyde dehydrogenase family.</text>
</comment>
<name>A0A6J7LP91_9ZZZZ</name>
<dbReference type="Pfam" id="PF00171">
    <property type="entry name" value="Aldedh"/>
    <property type="match status" value="1"/>
</dbReference>
<dbReference type="GO" id="GO:0016620">
    <property type="term" value="F:oxidoreductase activity, acting on the aldehyde or oxo group of donors, NAD or NADP as acceptor"/>
    <property type="evidence" value="ECO:0007669"/>
    <property type="project" value="InterPro"/>
</dbReference>
<evidence type="ECO:0000256" key="2">
    <source>
        <dbReference type="ARBA" id="ARBA00023002"/>
    </source>
</evidence>
<dbReference type="EMBL" id="CAFBOG010000004">
    <property type="protein sequence ID" value="CAB4968453.1"/>
    <property type="molecule type" value="Genomic_DNA"/>
</dbReference>
<evidence type="ECO:0000313" key="5">
    <source>
        <dbReference type="EMBL" id="CAB4798454.1"/>
    </source>
</evidence>
<protein>
    <submittedName>
        <fullName evidence="6">Unannotated protein</fullName>
    </submittedName>
</protein>
<keyword evidence="2" id="KW-0560">Oxidoreductase</keyword>
<reference evidence="6" key="1">
    <citation type="submission" date="2020-05" db="EMBL/GenBank/DDBJ databases">
        <authorList>
            <person name="Chiriac C."/>
            <person name="Salcher M."/>
            <person name="Ghai R."/>
            <person name="Kavagutti S V."/>
        </authorList>
    </citation>
    <scope>NUCLEOTIDE SEQUENCE</scope>
</reference>
<dbReference type="EMBL" id="CAEZXS010000007">
    <property type="protein sequence ID" value="CAB4686273.1"/>
    <property type="molecule type" value="Genomic_DNA"/>
</dbReference>
<proteinExistence type="inferred from homology"/>
<dbReference type="InterPro" id="IPR016162">
    <property type="entry name" value="Ald_DH_N"/>
</dbReference>
<dbReference type="Gene3D" id="3.40.309.10">
    <property type="entry name" value="Aldehyde Dehydrogenase, Chain A, domain 2"/>
    <property type="match status" value="1"/>
</dbReference>
<gene>
    <name evidence="4" type="ORF">UFOPK2582_00139</name>
    <name evidence="5" type="ORF">UFOPK3046_00405</name>
    <name evidence="6" type="ORF">UFOPK3914_00089</name>
    <name evidence="7" type="ORF">UFOPK4173_00769</name>
    <name evidence="8" type="ORF">UFOPK4354_00169</name>
</gene>
<dbReference type="PANTHER" id="PTHR11699">
    <property type="entry name" value="ALDEHYDE DEHYDROGENASE-RELATED"/>
    <property type="match status" value="1"/>
</dbReference>
<organism evidence="6">
    <name type="scientific">freshwater metagenome</name>
    <dbReference type="NCBI Taxonomy" id="449393"/>
    <lineage>
        <taxon>unclassified sequences</taxon>
        <taxon>metagenomes</taxon>
        <taxon>ecological metagenomes</taxon>
    </lineage>
</organism>
<dbReference type="EMBL" id="CAFBQW010000010">
    <property type="protein sequence ID" value="CAB5060759.1"/>
    <property type="molecule type" value="Genomic_DNA"/>
</dbReference>
<dbReference type="InterPro" id="IPR015590">
    <property type="entry name" value="Aldehyde_DH_dom"/>
</dbReference>
<dbReference type="FunFam" id="3.40.605.10:FF:000007">
    <property type="entry name" value="NAD/NADP-dependent betaine aldehyde dehydrogenase"/>
    <property type="match status" value="1"/>
</dbReference>
<dbReference type="EMBL" id="CAFBPW010000069">
    <property type="protein sequence ID" value="CAB5032390.1"/>
    <property type="molecule type" value="Genomic_DNA"/>
</dbReference>
<dbReference type="PROSITE" id="PS00687">
    <property type="entry name" value="ALDEHYDE_DEHYDR_GLU"/>
    <property type="match status" value="1"/>
</dbReference>
<evidence type="ECO:0000259" key="3">
    <source>
        <dbReference type="Pfam" id="PF00171"/>
    </source>
</evidence>
<evidence type="ECO:0000313" key="6">
    <source>
        <dbReference type="EMBL" id="CAB4968453.1"/>
    </source>
</evidence>
<dbReference type="EMBL" id="CAFAAQ010000021">
    <property type="protein sequence ID" value="CAB4798454.1"/>
    <property type="molecule type" value="Genomic_DNA"/>
</dbReference>
<dbReference type="Gene3D" id="3.40.605.10">
    <property type="entry name" value="Aldehyde Dehydrogenase, Chain A, domain 1"/>
    <property type="match status" value="1"/>
</dbReference>